<accession>A0A0A9H7Z0</accession>
<reference evidence="1" key="1">
    <citation type="submission" date="2014-09" db="EMBL/GenBank/DDBJ databases">
        <authorList>
            <person name="Magalhaes I.L.F."/>
            <person name="Oliveira U."/>
            <person name="Santos F.R."/>
            <person name="Vidigal T.H.D.A."/>
            <person name="Brescovit A.D."/>
            <person name="Santos A.J."/>
        </authorList>
    </citation>
    <scope>NUCLEOTIDE SEQUENCE</scope>
    <source>
        <tissue evidence="1">Shoot tissue taken approximately 20 cm above the soil surface</tissue>
    </source>
</reference>
<protein>
    <submittedName>
        <fullName evidence="1">Uncharacterized protein</fullName>
    </submittedName>
</protein>
<organism evidence="1">
    <name type="scientific">Arundo donax</name>
    <name type="common">Giant reed</name>
    <name type="synonym">Donax arundinaceus</name>
    <dbReference type="NCBI Taxonomy" id="35708"/>
    <lineage>
        <taxon>Eukaryota</taxon>
        <taxon>Viridiplantae</taxon>
        <taxon>Streptophyta</taxon>
        <taxon>Embryophyta</taxon>
        <taxon>Tracheophyta</taxon>
        <taxon>Spermatophyta</taxon>
        <taxon>Magnoliopsida</taxon>
        <taxon>Liliopsida</taxon>
        <taxon>Poales</taxon>
        <taxon>Poaceae</taxon>
        <taxon>PACMAD clade</taxon>
        <taxon>Arundinoideae</taxon>
        <taxon>Arundineae</taxon>
        <taxon>Arundo</taxon>
    </lineage>
</organism>
<evidence type="ECO:0000313" key="1">
    <source>
        <dbReference type="EMBL" id="JAE29003.1"/>
    </source>
</evidence>
<dbReference type="AlphaFoldDB" id="A0A0A9H7Z0"/>
<dbReference type="PROSITE" id="PS51257">
    <property type="entry name" value="PROKAR_LIPOPROTEIN"/>
    <property type="match status" value="1"/>
</dbReference>
<sequence length="28" mass="3411">MPKHKFRHNSEFKQSNMFLSTSSCRRII</sequence>
<name>A0A0A9H7Z0_ARUDO</name>
<dbReference type="EMBL" id="GBRH01168893">
    <property type="protein sequence ID" value="JAE29003.1"/>
    <property type="molecule type" value="Transcribed_RNA"/>
</dbReference>
<reference evidence="1" key="2">
    <citation type="journal article" date="2015" name="Data Brief">
        <title>Shoot transcriptome of the giant reed, Arundo donax.</title>
        <authorList>
            <person name="Barrero R.A."/>
            <person name="Guerrero F.D."/>
            <person name="Moolhuijzen P."/>
            <person name="Goolsby J.A."/>
            <person name="Tidwell J."/>
            <person name="Bellgard S.E."/>
            <person name="Bellgard M.I."/>
        </authorList>
    </citation>
    <scope>NUCLEOTIDE SEQUENCE</scope>
    <source>
        <tissue evidence="1">Shoot tissue taken approximately 20 cm above the soil surface</tissue>
    </source>
</reference>
<proteinExistence type="predicted"/>